<reference evidence="3 4" key="1">
    <citation type="submission" date="2024-06" db="EMBL/GenBank/DDBJ databases">
        <authorList>
            <person name="Kim D.-U."/>
        </authorList>
    </citation>
    <scope>NUCLEOTIDE SEQUENCE [LARGE SCALE GENOMIC DNA]</scope>
    <source>
        <strain evidence="3 4">KACC15460</strain>
    </source>
</reference>
<evidence type="ECO:0000256" key="1">
    <source>
        <dbReference type="SAM" id="SignalP"/>
    </source>
</evidence>
<dbReference type="GO" id="GO:0008168">
    <property type="term" value="F:methyltransferase activity"/>
    <property type="evidence" value="ECO:0007669"/>
    <property type="project" value="UniProtKB-KW"/>
</dbReference>
<accession>A0ABV2DCN9</accession>
<dbReference type="EMBL" id="JBEWSZ010000001">
    <property type="protein sequence ID" value="MET2827814.1"/>
    <property type="molecule type" value="Genomic_DNA"/>
</dbReference>
<dbReference type="InterPro" id="IPR053202">
    <property type="entry name" value="EGF_Rcpt_Signaling_Reg"/>
</dbReference>
<dbReference type="Proteomes" id="UP001548832">
    <property type="component" value="Unassembled WGS sequence"/>
</dbReference>
<dbReference type="PANTHER" id="PTHR34009:SF2">
    <property type="entry name" value="PROTEIN STAR"/>
    <property type="match status" value="1"/>
</dbReference>
<feature type="chain" id="PRO_5047458163" evidence="1">
    <location>
        <begin position="19"/>
        <end position="290"/>
    </location>
</feature>
<name>A0ABV2DCN9_9HYPH</name>
<gene>
    <name evidence="3" type="ORF">ABVQ20_12595</name>
</gene>
<dbReference type="Pfam" id="PF05050">
    <property type="entry name" value="Methyltransf_21"/>
    <property type="match status" value="1"/>
</dbReference>
<proteinExistence type="predicted"/>
<evidence type="ECO:0000313" key="3">
    <source>
        <dbReference type="EMBL" id="MET2827814.1"/>
    </source>
</evidence>
<protein>
    <submittedName>
        <fullName evidence="3">FkbM family methyltransferase</fullName>
    </submittedName>
</protein>
<dbReference type="InterPro" id="IPR006342">
    <property type="entry name" value="FkbM_mtfrase"/>
</dbReference>
<evidence type="ECO:0000313" key="4">
    <source>
        <dbReference type="Proteomes" id="UP001548832"/>
    </source>
</evidence>
<dbReference type="SUPFAM" id="SSF53335">
    <property type="entry name" value="S-adenosyl-L-methionine-dependent methyltransferases"/>
    <property type="match status" value="1"/>
</dbReference>
<keyword evidence="4" id="KW-1185">Reference proteome</keyword>
<dbReference type="NCBIfam" id="TIGR01444">
    <property type="entry name" value="fkbM_fam"/>
    <property type="match status" value="1"/>
</dbReference>
<dbReference type="RefSeq" id="WP_354459823.1">
    <property type="nucleotide sequence ID" value="NZ_JBEWSZ010000001.1"/>
</dbReference>
<comment type="caution">
    <text evidence="3">The sequence shown here is derived from an EMBL/GenBank/DDBJ whole genome shotgun (WGS) entry which is preliminary data.</text>
</comment>
<keyword evidence="3" id="KW-0489">Methyltransferase</keyword>
<dbReference type="PANTHER" id="PTHR34009">
    <property type="entry name" value="PROTEIN STAR"/>
    <property type="match status" value="1"/>
</dbReference>
<dbReference type="InterPro" id="IPR029063">
    <property type="entry name" value="SAM-dependent_MTases_sf"/>
</dbReference>
<keyword evidence="1" id="KW-0732">Signal</keyword>
<dbReference type="GO" id="GO:0032259">
    <property type="term" value="P:methylation"/>
    <property type="evidence" value="ECO:0007669"/>
    <property type="project" value="UniProtKB-KW"/>
</dbReference>
<evidence type="ECO:0000259" key="2">
    <source>
        <dbReference type="Pfam" id="PF05050"/>
    </source>
</evidence>
<keyword evidence="3" id="KW-0808">Transferase</keyword>
<feature type="domain" description="Methyltransferase FkbM" evidence="2">
    <location>
        <begin position="110"/>
        <end position="267"/>
    </location>
</feature>
<organism evidence="3 4">
    <name type="scientific">Mesorhizobium shangrilense</name>
    <dbReference type="NCBI Taxonomy" id="460060"/>
    <lineage>
        <taxon>Bacteria</taxon>
        <taxon>Pseudomonadati</taxon>
        <taxon>Pseudomonadota</taxon>
        <taxon>Alphaproteobacteria</taxon>
        <taxon>Hyphomicrobiales</taxon>
        <taxon>Phyllobacteriaceae</taxon>
        <taxon>Mesorhizobium</taxon>
    </lineage>
</organism>
<sequence length="290" mass="32381">MQKILAALGAFAAPAAYFAGRAIGSPALSALSVQLDHHYLRGYASKLQSENVKSEMFSRFSQAAKLCASGKKAIDNELIKVFPMSHGQLLQDVVCMVLHEGKRDGYFVEIGVGDGTKYSNTLMLERDFGWRGVLAEPAAMFHDSISKSRAAILDRRAVSDKTGDTLVFQQDNEVGELSGFAGAKESIIGKDISRYIVDTISFDDLMDEHGAPNEIDYVSIDTEGSELLILDGMSMKKRNISFITIEHNFSRKRIKDFDTFFYKNGYRRILKELSQFDCWYVINGFADDVY</sequence>
<feature type="signal peptide" evidence="1">
    <location>
        <begin position="1"/>
        <end position="18"/>
    </location>
</feature>
<dbReference type="Gene3D" id="3.40.50.150">
    <property type="entry name" value="Vaccinia Virus protein VP39"/>
    <property type="match status" value="1"/>
</dbReference>